<keyword evidence="5" id="KW-0460">Magnesium</keyword>
<dbReference type="RefSeq" id="WP_072550673.1">
    <property type="nucleotide sequence ID" value="NZ_CP021659.1"/>
</dbReference>
<evidence type="ECO:0000256" key="4">
    <source>
        <dbReference type="ARBA" id="ARBA00022723"/>
    </source>
</evidence>
<organism evidence="13 14">
    <name type="scientific">Candidatus Fukatsuia symbiotica</name>
    <dbReference type="NCBI Taxonomy" id="1878942"/>
    <lineage>
        <taxon>Bacteria</taxon>
        <taxon>Pseudomonadati</taxon>
        <taxon>Pseudomonadota</taxon>
        <taxon>Gammaproteobacteria</taxon>
        <taxon>Enterobacterales</taxon>
        <taxon>Yersiniaceae</taxon>
        <taxon>Candidatus Fukatsuia</taxon>
    </lineage>
</organism>
<comment type="similarity">
    <text evidence="2 12">Belongs to the FPP/GGPP synthase family.</text>
</comment>
<evidence type="ECO:0000313" key="13">
    <source>
        <dbReference type="EMBL" id="AWK14666.1"/>
    </source>
</evidence>
<dbReference type="Pfam" id="PF00348">
    <property type="entry name" value="polyprenyl_synt"/>
    <property type="match status" value="1"/>
</dbReference>
<reference evidence="13 14" key="1">
    <citation type="submission" date="2017-05" db="EMBL/GenBank/DDBJ databases">
        <title>Genome sequence of Candidatus Fukatsuia symbiotica and Candidatus Hamiltonella defensa from Acyrthosiphon pisum strain 5D.</title>
        <authorList>
            <person name="Patel V.A."/>
            <person name="Chevignon G."/>
            <person name="Russell J.A."/>
            <person name="Oliver K.M."/>
        </authorList>
    </citation>
    <scope>NUCLEOTIDE SEQUENCE [LARGE SCALE GENOMIC DNA]</scope>
    <source>
        <strain evidence="13 14">5D</strain>
    </source>
</reference>
<dbReference type="PROSITE" id="PS00723">
    <property type="entry name" value="POLYPRENYL_SYNTHASE_1"/>
    <property type="match status" value="1"/>
</dbReference>
<evidence type="ECO:0000256" key="1">
    <source>
        <dbReference type="ARBA" id="ARBA00001946"/>
    </source>
</evidence>
<dbReference type="NCBIfam" id="NF008140">
    <property type="entry name" value="PRK10888.1"/>
    <property type="match status" value="1"/>
</dbReference>
<dbReference type="OrthoDB" id="9805316at2"/>
<dbReference type="Gene3D" id="1.10.600.10">
    <property type="entry name" value="Farnesyl Diphosphate Synthase"/>
    <property type="match status" value="1"/>
</dbReference>
<dbReference type="InterPro" id="IPR033749">
    <property type="entry name" value="Polyprenyl_synt_CS"/>
</dbReference>
<dbReference type="FunFam" id="1.10.600.10:FF:000002">
    <property type="entry name" value="Octaprenyl diphosphate synthase"/>
    <property type="match status" value="1"/>
</dbReference>
<gene>
    <name evidence="13" type="ORF">CCS41_09535</name>
</gene>
<dbReference type="GO" id="GO:0106350">
    <property type="term" value="F:all-trans-octaprenyl-diphosphate synthase activity"/>
    <property type="evidence" value="ECO:0007669"/>
    <property type="project" value="UniProtKB-EC"/>
</dbReference>
<dbReference type="SUPFAM" id="SSF48576">
    <property type="entry name" value="Terpenoid synthases"/>
    <property type="match status" value="1"/>
</dbReference>
<accession>A0A2U8I672</accession>
<evidence type="ECO:0000256" key="7">
    <source>
        <dbReference type="ARBA" id="ARBA00055029"/>
    </source>
</evidence>
<evidence type="ECO:0000256" key="3">
    <source>
        <dbReference type="ARBA" id="ARBA00022679"/>
    </source>
</evidence>
<evidence type="ECO:0000256" key="9">
    <source>
        <dbReference type="ARBA" id="ARBA00072473"/>
    </source>
</evidence>
<evidence type="ECO:0000256" key="2">
    <source>
        <dbReference type="ARBA" id="ARBA00006706"/>
    </source>
</evidence>
<evidence type="ECO:0000256" key="12">
    <source>
        <dbReference type="RuleBase" id="RU004466"/>
    </source>
</evidence>
<protein>
    <recommendedName>
        <fullName evidence="9">Octaprenyl diphosphate synthase</fullName>
        <ecNumber evidence="8">2.5.1.90</ecNumber>
    </recommendedName>
    <alternativeName>
        <fullName evidence="11">All-trans-octaprenyl-diphosphate synthase</fullName>
    </alternativeName>
    <alternativeName>
        <fullName evidence="10">Octaprenyl pyrophosphate synthase</fullName>
    </alternativeName>
</protein>
<comment type="catalytic activity">
    <reaction evidence="6">
        <text>5 isopentenyl diphosphate + (2E,6E)-farnesyl diphosphate = all-trans-octaprenyl diphosphate + 5 diphosphate</text>
        <dbReference type="Rhea" id="RHEA:27798"/>
        <dbReference type="ChEBI" id="CHEBI:33019"/>
        <dbReference type="ChEBI" id="CHEBI:57711"/>
        <dbReference type="ChEBI" id="CHEBI:128769"/>
        <dbReference type="ChEBI" id="CHEBI:175763"/>
        <dbReference type="EC" id="2.5.1.90"/>
    </reaction>
</comment>
<dbReference type="PANTHER" id="PTHR12001:SF69">
    <property type="entry name" value="ALL TRANS-POLYPRENYL-DIPHOSPHATE SYNTHASE PDSS1"/>
    <property type="match status" value="1"/>
</dbReference>
<comment type="cofactor">
    <cofactor evidence="1">
        <name>Mg(2+)</name>
        <dbReference type="ChEBI" id="CHEBI:18420"/>
    </cofactor>
</comment>
<keyword evidence="14" id="KW-1185">Reference proteome</keyword>
<evidence type="ECO:0000256" key="10">
    <source>
        <dbReference type="ARBA" id="ARBA00079637"/>
    </source>
</evidence>
<dbReference type="EC" id="2.5.1.90" evidence="8"/>
<dbReference type="EMBL" id="CP021659">
    <property type="protein sequence ID" value="AWK14666.1"/>
    <property type="molecule type" value="Genomic_DNA"/>
</dbReference>
<evidence type="ECO:0000256" key="8">
    <source>
        <dbReference type="ARBA" id="ARBA00066511"/>
    </source>
</evidence>
<evidence type="ECO:0000256" key="6">
    <source>
        <dbReference type="ARBA" id="ARBA00051506"/>
    </source>
</evidence>
<dbReference type="GO" id="GO:0008299">
    <property type="term" value="P:isoprenoid biosynthetic process"/>
    <property type="evidence" value="ECO:0007669"/>
    <property type="project" value="InterPro"/>
</dbReference>
<evidence type="ECO:0000256" key="11">
    <source>
        <dbReference type="ARBA" id="ARBA00083124"/>
    </source>
</evidence>
<dbReference type="Proteomes" id="UP000261875">
    <property type="component" value="Chromosome"/>
</dbReference>
<dbReference type="CDD" id="cd00685">
    <property type="entry name" value="Trans_IPPS_HT"/>
    <property type="match status" value="1"/>
</dbReference>
<dbReference type="GO" id="GO:0046872">
    <property type="term" value="F:metal ion binding"/>
    <property type="evidence" value="ECO:0007669"/>
    <property type="project" value="UniProtKB-KW"/>
</dbReference>
<dbReference type="STRING" id="1878942.GCA_900128755_00993"/>
<dbReference type="PANTHER" id="PTHR12001">
    <property type="entry name" value="GERANYLGERANYL PYROPHOSPHATE SYNTHASE"/>
    <property type="match status" value="1"/>
</dbReference>
<dbReference type="InterPro" id="IPR000092">
    <property type="entry name" value="Polyprenyl_synt"/>
</dbReference>
<comment type="function">
    <text evidence="7">Supplies octaprenyl diphosphate, the precursor for the side chain of the isoprenoid quinones ubiquinone and menaquinone.</text>
</comment>
<keyword evidence="3 12" id="KW-0808">Transferase</keyword>
<dbReference type="KEGG" id="fsm:CCS41_09535"/>
<evidence type="ECO:0000313" key="14">
    <source>
        <dbReference type="Proteomes" id="UP000261875"/>
    </source>
</evidence>
<dbReference type="PROSITE" id="PS00444">
    <property type="entry name" value="POLYPRENYL_SYNTHASE_2"/>
    <property type="match status" value="1"/>
</dbReference>
<keyword evidence="4" id="KW-0479">Metal-binding</keyword>
<evidence type="ECO:0000256" key="5">
    <source>
        <dbReference type="ARBA" id="ARBA00022842"/>
    </source>
</evidence>
<dbReference type="SFLD" id="SFLDS00005">
    <property type="entry name" value="Isoprenoid_Synthase_Type_I"/>
    <property type="match status" value="1"/>
</dbReference>
<sequence length="326" mass="36391">MNLEKLNHINQLIMEDMLAVDAMIRRQMDSKVALVNQLGDYIINSGGKRIRPMVALLVARTLDYQGDKHIDIATLIEFIHIATLLHDDVVDESDLRRGKKTPNTVFGNTASILVGDFIYTRAFQMMTRLGSMRVFEVMSTATNMIAAGEVQQLMNCNNPNITEKDYMSVIYDKTARLFEAASQSSAILAGASTEQELALQCYGCHLGTAFQLIDDLLDYSSEGNTLGKNVGDDLNEGKVTLPLLHAIQHGTEKQAAMIRQAIRQGNSRHVLTSVLEVMQECKSLDYTRQRAQEEIDKAITALKKLPANDYCAALKDITHFAINRFF</sequence>
<dbReference type="InterPro" id="IPR008949">
    <property type="entry name" value="Isoprenoid_synthase_dom_sf"/>
</dbReference>
<name>A0A2U8I672_9GAMM</name>
<proteinExistence type="inferred from homology"/>
<dbReference type="AlphaFoldDB" id="A0A2U8I672"/>